<accession>A0ABX5W514</accession>
<protein>
    <submittedName>
        <fullName evidence="2">PC4/YdbC family ssDNA-binding protein</fullName>
    </submittedName>
</protein>
<sequence length="105" mass="11393">MAGFASYRDGGLIMGARKPELAEPVVVDQFWANRRHDAIITELSTYQGHNLINVRKHAMSREGKLVPTAKGVAINVTRLPDLAKAINKALAKAQELGLLDGSEAE</sequence>
<keyword evidence="3" id="KW-1185">Reference proteome</keyword>
<gene>
    <name evidence="2" type="ORF">FJN17_12240</name>
</gene>
<organism evidence="2 3">
    <name type="scientific">Bradyrhizobium symbiodeficiens</name>
    <dbReference type="NCBI Taxonomy" id="1404367"/>
    <lineage>
        <taxon>Bacteria</taxon>
        <taxon>Pseudomonadati</taxon>
        <taxon>Pseudomonadota</taxon>
        <taxon>Alphaproteobacteria</taxon>
        <taxon>Hyphomicrobiales</taxon>
        <taxon>Nitrobacteraceae</taxon>
        <taxon>Bradyrhizobium</taxon>
    </lineage>
</organism>
<name>A0ABX5W514_9BRAD</name>
<evidence type="ECO:0000313" key="2">
    <source>
        <dbReference type="EMBL" id="QDF38274.2"/>
    </source>
</evidence>
<proteinExistence type="predicted"/>
<dbReference type="InterPro" id="IPR009044">
    <property type="entry name" value="ssDNA-bd_transcriptional_reg"/>
</dbReference>
<dbReference type="EMBL" id="CP041090">
    <property type="protein sequence ID" value="QDF38274.2"/>
    <property type="molecule type" value="Genomic_DNA"/>
</dbReference>
<feature type="domain" description="Transcriptional coactivator p15 (PC4) C-terminal" evidence="1">
    <location>
        <begin position="42"/>
        <end position="84"/>
    </location>
</feature>
<dbReference type="Pfam" id="PF02229">
    <property type="entry name" value="PC4"/>
    <property type="match status" value="1"/>
</dbReference>
<dbReference type="Proteomes" id="UP000319298">
    <property type="component" value="Chromosome"/>
</dbReference>
<dbReference type="InterPro" id="IPR003173">
    <property type="entry name" value="PC4_C"/>
</dbReference>
<dbReference type="Gene3D" id="2.30.31.10">
    <property type="entry name" value="Transcriptional Coactivator Pc4, Chain A"/>
    <property type="match status" value="1"/>
</dbReference>
<dbReference type="SUPFAM" id="SSF54447">
    <property type="entry name" value="ssDNA-binding transcriptional regulator domain"/>
    <property type="match status" value="1"/>
</dbReference>
<reference evidence="3" key="1">
    <citation type="submission" date="2019-06" db="EMBL/GenBank/DDBJ databases">
        <title>Whole-Genome Sequence of Bradyrhizobium sp. 3 Strain 65S1MB.</title>
        <authorList>
            <person name="Bromfield E.S.P."/>
            <person name="Cloutier S."/>
            <person name="Nguyen H.D.T."/>
        </authorList>
    </citation>
    <scope>NUCLEOTIDE SEQUENCE [LARGE SCALE GENOMIC DNA]</scope>
    <source>
        <strain evidence="3">65S1MB</strain>
    </source>
</reference>
<reference evidence="2 3" key="2">
    <citation type="journal article" date="2020" name="Int. J. Syst. Evol. Microbiol.">
        <title>Description and complete genome sequences of Bradyrhizobium symbiodeficiens sp. nov., a non-symbiotic bacterium associated with legumes native to Canada.</title>
        <authorList>
            <person name="Bromfield E.S.P."/>
            <person name="Cloutier S."/>
            <person name="Nguyen H.D.T."/>
        </authorList>
    </citation>
    <scope>NUCLEOTIDE SEQUENCE [LARGE SCALE GENOMIC DNA]</scope>
    <source>
        <strain evidence="2 3">65S1MB</strain>
    </source>
</reference>
<evidence type="ECO:0000259" key="1">
    <source>
        <dbReference type="Pfam" id="PF02229"/>
    </source>
</evidence>
<dbReference type="RefSeq" id="WP_155527936.1">
    <property type="nucleotide sequence ID" value="NZ_CP041090.2"/>
</dbReference>
<evidence type="ECO:0000313" key="3">
    <source>
        <dbReference type="Proteomes" id="UP000319298"/>
    </source>
</evidence>